<sequence length="142" mass="15848">MGALEVPLQSAVSSKKLGKSKVVSGSKTGDPETISETERKKITSHLDTLFASQADPEYPESAYHCTFTPGDEVFVKVKEGDCWIRTRVSKLKEKKVTRWTDKLGVLAYHVEGHKGWYAPLKGEIKPANPDIEDLLVRYECLP</sequence>
<gene>
    <name evidence="1" type="ORF">BDN72DRAFT_957870</name>
</gene>
<evidence type="ECO:0000313" key="1">
    <source>
        <dbReference type="EMBL" id="TFK71708.1"/>
    </source>
</evidence>
<name>A0ACD3B0B9_9AGAR</name>
<keyword evidence="2" id="KW-1185">Reference proteome</keyword>
<protein>
    <submittedName>
        <fullName evidence="1">Uncharacterized protein</fullName>
    </submittedName>
</protein>
<organism evidence="1 2">
    <name type="scientific">Pluteus cervinus</name>
    <dbReference type="NCBI Taxonomy" id="181527"/>
    <lineage>
        <taxon>Eukaryota</taxon>
        <taxon>Fungi</taxon>
        <taxon>Dikarya</taxon>
        <taxon>Basidiomycota</taxon>
        <taxon>Agaricomycotina</taxon>
        <taxon>Agaricomycetes</taxon>
        <taxon>Agaricomycetidae</taxon>
        <taxon>Agaricales</taxon>
        <taxon>Pluteineae</taxon>
        <taxon>Pluteaceae</taxon>
        <taxon>Pluteus</taxon>
    </lineage>
</organism>
<dbReference type="Proteomes" id="UP000308600">
    <property type="component" value="Unassembled WGS sequence"/>
</dbReference>
<accession>A0ACD3B0B9</accession>
<proteinExistence type="predicted"/>
<evidence type="ECO:0000313" key="2">
    <source>
        <dbReference type="Proteomes" id="UP000308600"/>
    </source>
</evidence>
<reference evidence="1 2" key="1">
    <citation type="journal article" date="2019" name="Nat. Ecol. Evol.">
        <title>Megaphylogeny resolves global patterns of mushroom evolution.</title>
        <authorList>
            <person name="Varga T."/>
            <person name="Krizsan K."/>
            <person name="Foldi C."/>
            <person name="Dima B."/>
            <person name="Sanchez-Garcia M."/>
            <person name="Sanchez-Ramirez S."/>
            <person name="Szollosi G.J."/>
            <person name="Szarkandi J.G."/>
            <person name="Papp V."/>
            <person name="Albert L."/>
            <person name="Andreopoulos W."/>
            <person name="Angelini C."/>
            <person name="Antonin V."/>
            <person name="Barry K.W."/>
            <person name="Bougher N.L."/>
            <person name="Buchanan P."/>
            <person name="Buyck B."/>
            <person name="Bense V."/>
            <person name="Catcheside P."/>
            <person name="Chovatia M."/>
            <person name="Cooper J."/>
            <person name="Damon W."/>
            <person name="Desjardin D."/>
            <person name="Finy P."/>
            <person name="Geml J."/>
            <person name="Haridas S."/>
            <person name="Hughes K."/>
            <person name="Justo A."/>
            <person name="Karasinski D."/>
            <person name="Kautmanova I."/>
            <person name="Kiss B."/>
            <person name="Kocsube S."/>
            <person name="Kotiranta H."/>
            <person name="LaButti K.M."/>
            <person name="Lechner B.E."/>
            <person name="Liimatainen K."/>
            <person name="Lipzen A."/>
            <person name="Lukacs Z."/>
            <person name="Mihaltcheva S."/>
            <person name="Morgado L.N."/>
            <person name="Niskanen T."/>
            <person name="Noordeloos M.E."/>
            <person name="Ohm R.A."/>
            <person name="Ortiz-Santana B."/>
            <person name="Ovrebo C."/>
            <person name="Racz N."/>
            <person name="Riley R."/>
            <person name="Savchenko A."/>
            <person name="Shiryaev A."/>
            <person name="Soop K."/>
            <person name="Spirin V."/>
            <person name="Szebenyi C."/>
            <person name="Tomsovsky M."/>
            <person name="Tulloss R.E."/>
            <person name="Uehling J."/>
            <person name="Grigoriev I.V."/>
            <person name="Vagvolgyi C."/>
            <person name="Papp T."/>
            <person name="Martin F.M."/>
            <person name="Miettinen O."/>
            <person name="Hibbett D.S."/>
            <person name="Nagy L.G."/>
        </authorList>
    </citation>
    <scope>NUCLEOTIDE SEQUENCE [LARGE SCALE GENOMIC DNA]</scope>
    <source>
        <strain evidence="1 2">NL-1719</strain>
    </source>
</reference>
<dbReference type="EMBL" id="ML208294">
    <property type="protein sequence ID" value="TFK71708.1"/>
    <property type="molecule type" value="Genomic_DNA"/>
</dbReference>